<name>A0A9E7PTQ5_9EURY</name>
<sequence>MRSSVKITSGNISGKSVLIGGVRIIPLVSTQVISGNSFVHADVSPEFLLFAVQGKYYYFDLGGNCGDIDDKCLNDFILSAGSSSPDKKPGDE</sequence>
<dbReference type="GeneID" id="74307363"/>
<evidence type="ECO:0000313" key="2">
    <source>
        <dbReference type="Proteomes" id="UP001060368"/>
    </source>
</evidence>
<dbReference type="RefSeq" id="WP_257743922.1">
    <property type="nucleotide sequence ID" value="NZ_CP096115.1"/>
</dbReference>
<reference evidence="1" key="1">
    <citation type="submission" date="2022-04" db="EMBL/GenBank/DDBJ databases">
        <title>Complete genome of Methanoplanus endosymbiosus DSM 3599.</title>
        <authorList>
            <person name="Chen S.-C."/>
            <person name="You Y.-T."/>
            <person name="Zhou Y.-Z."/>
            <person name="Lai M.-C."/>
        </authorList>
    </citation>
    <scope>NUCLEOTIDE SEQUENCE</scope>
    <source>
        <strain evidence="1">DSM 3599</strain>
    </source>
</reference>
<proteinExistence type="predicted"/>
<accession>A0A9E7PTQ5</accession>
<dbReference type="EMBL" id="CP096115">
    <property type="protein sequence ID" value="UUX93787.1"/>
    <property type="molecule type" value="Genomic_DNA"/>
</dbReference>
<protein>
    <submittedName>
        <fullName evidence="1">Uncharacterized protein</fullName>
    </submittedName>
</protein>
<keyword evidence="2" id="KW-1185">Reference proteome</keyword>
<dbReference type="AlphaFoldDB" id="A0A9E7PTQ5"/>
<gene>
    <name evidence="1" type="ORF">L6E24_06650</name>
</gene>
<dbReference type="Proteomes" id="UP001060368">
    <property type="component" value="Chromosome"/>
</dbReference>
<evidence type="ECO:0000313" key="1">
    <source>
        <dbReference type="EMBL" id="UUX93787.1"/>
    </source>
</evidence>
<organism evidence="1 2">
    <name type="scientific">Methanoplanus endosymbiosus</name>
    <dbReference type="NCBI Taxonomy" id="33865"/>
    <lineage>
        <taxon>Archaea</taxon>
        <taxon>Methanobacteriati</taxon>
        <taxon>Methanobacteriota</taxon>
        <taxon>Stenosarchaea group</taxon>
        <taxon>Methanomicrobia</taxon>
        <taxon>Methanomicrobiales</taxon>
        <taxon>Methanomicrobiaceae</taxon>
        <taxon>Methanoplanus</taxon>
    </lineage>
</organism>
<dbReference type="KEGG" id="mend:L6E24_06650"/>